<dbReference type="KEGG" id="atx:GCD22_02032"/>
<accession>A0A5P9XQZ3</accession>
<protein>
    <submittedName>
        <fullName evidence="1">Uncharacterized protein</fullName>
    </submittedName>
</protein>
<gene>
    <name evidence="1" type="ORF">GCD22_02032</name>
</gene>
<reference evidence="1 2" key="1">
    <citation type="submission" date="2019-10" db="EMBL/GenBank/DDBJ databases">
        <authorList>
            <person name="Wang R."/>
        </authorList>
    </citation>
    <scope>NUCLEOTIDE SEQUENCE [LARGE SCALE GENOMIC DNA]</scope>
    <source>
        <strain evidence="1 2">ATCC 19377</strain>
    </source>
</reference>
<evidence type="ECO:0000313" key="1">
    <source>
        <dbReference type="EMBL" id="QFX96282.1"/>
    </source>
</evidence>
<dbReference type="AlphaFoldDB" id="A0A5P9XQZ3"/>
<dbReference type="Proteomes" id="UP000363590">
    <property type="component" value="Chromosome"/>
</dbReference>
<evidence type="ECO:0000313" key="2">
    <source>
        <dbReference type="Proteomes" id="UP000363590"/>
    </source>
</evidence>
<organism evidence="1 2">
    <name type="scientific">Acidithiobacillus thiooxidans ATCC 19377</name>
    <dbReference type="NCBI Taxonomy" id="637390"/>
    <lineage>
        <taxon>Bacteria</taxon>
        <taxon>Pseudomonadati</taxon>
        <taxon>Pseudomonadota</taxon>
        <taxon>Acidithiobacillia</taxon>
        <taxon>Acidithiobacillales</taxon>
        <taxon>Acidithiobacillaceae</taxon>
        <taxon>Acidithiobacillus</taxon>
    </lineage>
</organism>
<dbReference type="EMBL" id="CP045571">
    <property type="protein sequence ID" value="QFX96282.1"/>
    <property type="molecule type" value="Genomic_DNA"/>
</dbReference>
<sequence>MEMAVVEMVAVEMATEWINTGLMRAQTHLLSLNSWKMNMRSSAQRTLRKFVPTSLRHRVAY</sequence>
<proteinExistence type="predicted"/>
<name>A0A5P9XQZ3_ACITH</name>